<keyword evidence="2 8" id="KW-0808">Transferase</keyword>
<evidence type="ECO:0000256" key="8">
    <source>
        <dbReference type="HAMAP-Rule" id="MF_03131"/>
    </source>
</evidence>
<evidence type="ECO:0000256" key="7">
    <source>
        <dbReference type="ARBA" id="ARBA00022842"/>
    </source>
</evidence>
<reference evidence="10" key="1">
    <citation type="submission" date="2021-01" db="EMBL/GenBank/DDBJ databases">
        <authorList>
            <person name="Corre E."/>
            <person name="Pelletier E."/>
            <person name="Niang G."/>
            <person name="Scheremetjew M."/>
            <person name="Finn R."/>
            <person name="Kale V."/>
            <person name="Holt S."/>
            <person name="Cochrane G."/>
            <person name="Meng A."/>
            <person name="Brown T."/>
            <person name="Cohen L."/>
        </authorList>
    </citation>
    <scope>NUCLEOTIDE SEQUENCE</scope>
    <source>
        <strain evidence="10">308</strain>
    </source>
</reference>
<feature type="binding site" evidence="8">
    <location>
        <position position="479"/>
    </location>
    <ligand>
        <name>Mg(2+)</name>
        <dbReference type="ChEBI" id="CHEBI:18420"/>
    </ligand>
</feature>
<keyword evidence="1" id="KW-0963">Cytoplasm</keyword>
<keyword evidence="7 8" id="KW-0460">Magnesium</keyword>
<feature type="binding site" evidence="8">
    <location>
        <position position="170"/>
    </location>
    <ligand>
        <name>substrate</name>
    </ligand>
</feature>
<dbReference type="PANTHER" id="PTHR21060">
    <property type="entry name" value="ACETATE KINASE"/>
    <property type="match status" value="1"/>
</dbReference>
<dbReference type="GO" id="GO:0006085">
    <property type="term" value="P:acetyl-CoA biosynthetic process"/>
    <property type="evidence" value="ECO:0007669"/>
    <property type="project" value="UniProtKB-UniRule"/>
</dbReference>
<keyword evidence="4 8" id="KW-0547">Nucleotide-binding</keyword>
<evidence type="ECO:0000256" key="1">
    <source>
        <dbReference type="ARBA" id="ARBA00022490"/>
    </source>
</evidence>
<keyword evidence="6 8" id="KW-0067">ATP-binding</keyword>
<evidence type="ECO:0000256" key="5">
    <source>
        <dbReference type="ARBA" id="ARBA00022777"/>
    </source>
</evidence>
<evidence type="ECO:0000256" key="2">
    <source>
        <dbReference type="ARBA" id="ARBA00022679"/>
    </source>
</evidence>
<dbReference type="SUPFAM" id="SSF53067">
    <property type="entry name" value="Actin-like ATPase domain"/>
    <property type="match status" value="2"/>
</dbReference>
<dbReference type="GO" id="GO:0005829">
    <property type="term" value="C:cytosol"/>
    <property type="evidence" value="ECO:0007669"/>
    <property type="project" value="TreeGrafter"/>
</dbReference>
<dbReference type="EMBL" id="HBFR01003649">
    <property type="protein sequence ID" value="CAD8875360.1"/>
    <property type="molecule type" value="Transcribed_RNA"/>
</dbReference>
<name>A0A6U5DPM8_9STRA</name>
<dbReference type="AlphaFoldDB" id="A0A6U5DPM8"/>
<dbReference type="HAMAP" id="MF_00020">
    <property type="entry name" value="Acetate_kinase"/>
    <property type="match status" value="1"/>
</dbReference>
<proteinExistence type="inferred from homology"/>
<dbReference type="InterPro" id="IPR004372">
    <property type="entry name" value="Ac/propionate_kinase"/>
</dbReference>
<dbReference type="PANTHER" id="PTHR21060:SF21">
    <property type="entry name" value="ACETATE KINASE"/>
    <property type="match status" value="1"/>
</dbReference>
<dbReference type="InterPro" id="IPR043129">
    <property type="entry name" value="ATPase_NBD"/>
</dbReference>
<comment type="similarity">
    <text evidence="8">Belongs to the acetokinase family.</text>
</comment>
<dbReference type="UniPathway" id="UPA00340">
    <property type="reaction ID" value="UER00458"/>
</dbReference>
<dbReference type="GO" id="GO:0005524">
    <property type="term" value="F:ATP binding"/>
    <property type="evidence" value="ECO:0007669"/>
    <property type="project" value="UniProtKB-KW"/>
</dbReference>
<keyword evidence="3 8" id="KW-0479">Metal-binding</keyword>
<dbReference type="GO" id="GO:0006083">
    <property type="term" value="P:acetate metabolic process"/>
    <property type="evidence" value="ECO:0007669"/>
    <property type="project" value="TreeGrafter"/>
</dbReference>
<evidence type="ECO:0000313" key="10">
    <source>
        <dbReference type="EMBL" id="CAD8875360.1"/>
    </source>
</evidence>
<accession>A0A6U5DPM8</accession>
<comment type="caution">
    <text evidence="8">Lacks conserved residue(s) required for the propagation of feature annotation.</text>
</comment>
<comment type="cofactor">
    <cofactor evidence="8">
        <name>Mg(2+)</name>
        <dbReference type="ChEBI" id="CHEBI:18420"/>
    </cofactor>
</comment>
<feature type="binding site" evidence="8">
    <location>
        <begin position="372"/>
        <end position="374"/>
    </location>
    <ligand>
        <name>ATP</name>
        <dbReference type="ChEBI" id="CHEBI:30616"/>
    </ligand>
</feature>
<dbReference type="Pfam" id="PF00871">
    <property type="entry name" value="Acetate_kinase"/>
    <property type="match status" value="1"/>
</dbReference>
<dbReference type="InterPro" id="IPR000890">
    <property type="entry name" value="Aliphatic_acid_kin_short-chain"/>
</dbReference>
<organism evidence="10">
    <name type="scientific">Corethron hystrix</name>
    <dbReference type="NCBI Taxonomy" id="216773"/>
    <lineage>
        <taxon>Eukaryota</taxon>
        <taxon>Sar</taxon>
        <taxon>Stramenopiles</taxon>
        <taxon>Ochrophyta</taxon>
        <taxon>Bacillariophyta</taxon>
        <taxon>Coscinodiscophyceae</taxon>
        <taxon>Corethrophycidae</taxon>
        <taxon>Corethrales</taxon>
        <taxon>Corethraceae</taxon>
        <taxon>Corethron</taxon>
    </lineage>
</organism>
<dbReference type="Gene3D" id="3.30.420.40">
    <property type="match status" value="2"/>
</dbReference>
<evidence type="ECO:0000313" key="9">
    <source>
        <dbReference type="EMBL" id="CAD8875357.1"/>
    </source>
</evidence>
<evidence type="ECO:0000256" key="4">
    <source>
        <dbReference type="ARBA" id="ARBA00022741"/>
    </source>
</evidence>
<protein>
    <recommendedName>
        <fullName evidence="8">Probable acetate kinase</fullName>
        <ecNumber evidence="8">2.7.2.1</ecNumber>
    </recommendedName>
    <alternativeName>
        <fullName evidence="8">Acetokinase</fullName>
    </alternativeName>
</protein>
<comment type="pathway">
    <text evidence="8">Metabolic intermediate biosynthesis; acetyl-CoA biosynthesis; acetyl-CoA from acetate: step 1/2.</text>
</comment>
<evidence type="ECO:0000256" key="6">
    <source>
        <dbReference type="ARBA" id="ARBA00022840"/>
    </source>
</evidence>
<evidence type="ECO:0000256" key="3">
    <source>
        <dbReference type="ARBA" id="ARBA00022723"/>
    </source>
</evidence>
<dbReference type="EC" id="2.7.2.1" evidence="8"/>
<keyword evidence="5 8" id="KW-0418">Kinase</keyword>
<dbReference type="GO" id="GO:0000287">
    <property type="term" value="F:magnesium ion binding"/>
    <property type="evidence" value="ECO:0007669"/>
    <property type="project" value="UniProtKB-UniRule"/>
</dbReference>
<dbReference type="GO" id="GO:0008776">
    <property type="term" value="F:acetate kinase activity"/>
    <property type="evidence" value="ECO:0007669"/>
    <property type="project" value="UniProtKB-UniRule"/>
</dbReference>
<dbReference type="EMBL" id="HBFR01003646">
    <property type="protein sequence ID" value="CAD8875357.1"/>
    <property type="molecule type" value="Transcribed_RNA"/>
</dbReference>
<sequence length="509" mass="55996">MVIRDRIERSLQSNFDDSWLSSGTSKQIGCCGIFERYGDQIVDGDIDGDWPDPIPGDNKTVLVIETGPSSITATLNSFYDKEKKAESFISYLFTSANSEESLSSFFCRPLFQATASNLGFDDSVLSVYHYENVPYQVEKQRMNHEEAALEIITVLKASKLLNSIVVIGHRVSHGGGRFSAPAIINSGVVDDIKRISHIAQKKNPHNIMGIELMTKLLPSLPAVAVFDTAYHSAMPEKASVYALPKEIRDDLQIRRYGSNGTSLNYISCMAESILRRKQMVLRGQAKSSFSSNFIVIRLDNEPCITAIVNGKPVDTSAGFFPGGGLVSGSKIGSIDPAIISHIAKSKGITIEEAFTIIENDAGLKAISGGEEDIRVLIKRAKDNDIDSSLAVDMFVYKLAKEAASLLVACGGEVHALIFTNDLKDSNHELREKIMHYLSPVFRVQVCPSRNKQDGKESEGIISMKGKPTSTLILVIPTQEEAMISLECKKQMPHLFKSMERSSIRNFFLG</sequence>
<feature type="active site" description="Proton donor/acceptor" evidence="8">
    <location>
        <position position="227"/>
    </location>
</feature>
<gene>
    <name evidence="9" type="ORF">CHYS00102_LOCUS2532</name>
    <name evidence="10" type="ORF">CHYS00102_LOCUS2535</name>
</gene>
<dbReference type="PRINTS" id="PR00471">
    <property type="entry name" value="ACETATEKNASE"/>
</dbReference>
<comment type="catalytic activity">
    <reaction evidence="8">
        <text>acetate + ATP = acetyl phosphate + ADP</text>
        <dbReference type="Rhea" id="RHEA:11352"/>
        <dbReference type="ChEBI" id="CHEBI:22191"/>
        <dbReference type="ChEBI" id="CHEBI:30089"/>
        <dbReference type="ChEBI" id="CHEBI:30616"/>
        <dbReference type="ChEBI" id="CHEBI:456216"/>
        <dbReference type="EC" id="2.7.2.1"/>
    </reaction>
</comment>